<dbReference type="AlphaFoldDB" id="A0A382WZT4"/>
<dbReference type="Gene3D" id="2.60.120.200">
    <property type="match status" value="1"/>
</dbReference>
<proteinExistence type="predicted"/>
<accession>A0A382WZT4</accession>
<feature type="non-terminal residue" evidence="1">
    <location>
        <position position="1"/>
    </location>
</feature>
<name>A0A382WZT4_9ZZZZ</name>
<sequence length="274" mass="28896">WLQHDNDESVWEKGVADGGSWTAEISVRLAADDGNAVVIWGANGAERSILQINTGNTQAFGGAVLDENDNTDGFHTFRLAFEAVDGLYYMWRDGSLLTPDGLAKQADTGASRFIVGDCCSSYLMTTVDLAYIRYDTTGAFSPGAPAPGVDGLSSVVAGLSTQALESLVAHYDGRTGVETDGASVVSWTPIDANGDSLDEMIIVSTQRGGGAPELITYDGSGKLTFDDTDVGADGRYLEGTLSNAESKEFTVFWVGNYSADAPFATSGTYVYNIG</sequence>
<evidence type="ECO:0000313" key="1">
    <source>
        <dbReference type="EMBL" id="SVD64352.1"/>
    </source>
</evidence>
<protein>
    <submittedName>
        <fullName evidence="1">Uncharacterized protein</fullName>
    </submittedName>
</protein>
<gene>
    <name evidence="1" type="ORF">METZ01_LOCUS417206</name>
</gene>
<organism evidence="1">
    <name type="scientific">marine metagenome</name>
    <dbReference type="NCBI Taxonomy" id="408172"/>
    <lineage>
        <taxon>unclassified sequences</taxon>
        <taxon>metagenomes</taxon>
        <taxon>ecological metagenomes</taxon>
    </lineage>
</organism>
<reference evidence="1" key="1">
    <citation type="submission" date="2018-05" db="EMBL/GenBank/DDBJ databases">
        <authorList>
            <person name="Lanie J.A."/>
            <person name="Ng W.-L."/>
            <person name="Kazmierczak K.M."/>
            <person name="Andrzejewski T.M."/>
            <person name="Davidsen T.M."/>
            <person name="Wayne K.J."/>
            <person name="Tettelin H."/>
            <person name="Glass J.I."/>
            <person name="Rusch D."/>
            <person name="Podicherti R."/>
            <person name="Tsui H.-C.T."/>
            <person name="Winkler M.E."/>
        </authorList>
    </citation>
    <scope>NUCLEOTIDE SEQUENCE</scope>
</reference>
<dbReference type="EMBL" id="UINC01163833">
    <property type="protein sequence ID" value="SVD64352.1"/>
    <property type="molecule type" value="Genomic_DNA"/>
</dbReference>
<feature type="non-terminal residue" evidence="1">
    <location>
        <position position="274"/>
    </location>
</feature>